<sequence length="301" mass="33439">MQSQDTLYRYLFNDANVRGELVQLQDSFQAILDNNNYPAPIAELIGEMLAATCLLTATLKFEGEVALQLQSEGAVKYIVINGTHDQKVRGVARWDEQLETLPSSFDQLFYKGVLVITITPDKGERYQGMVALDKGSLAACLESYFEQSEQLATRVMLATDLSTDKPRAGGILLQVLPTSSEATQRADRPEFDHLMQLTDTLTSKEMLELPAQDVLYRLYHQETVELFSPQPVQFTCSCSRERSAAALASVDKQELLDIIASDGDIKMNCQYCHAEYRFDAIDVETLHAGGELGPDQGSTAH</sequence>
<dbReference type="HAMAP" id="MF_00117">
    <property type="entry name" value="HslO"/>
    <property type="match status" value="1"/>
</dbReference>
<dbReference type="SUPFAM" id="SSF118352">
    <property type="entry name" value="HSP33 redox switch-like"/>
    <property type="match status" value="1"/>
</dbReference>
<dbReference type="Pfam" id="PF01430">
    <property type="entry name" value="HSP33"/>
    <property type="match status" value="1"/>
</dbReference>
<comment type="PTM">
    <text evidence="6">Under oxidizing conditions two disulfide bonds are formed involving the reactive cysteines. Under reducing conditions zinc is bound to the reactive cysteines and the protein is inactive.</text>
</comment>
<keyword evidence="2 6" id="KW-0862">Zinc</keyword>
<evidence type="ECO:0000256" key="4">
    <source>
        <dbReference type="ARBA" id="ARBA00023186"/>
    </source>
</evidence>
<dbReference type="InterPro" id="IPR016153">
    <property type="entry name" value="Heat_shock_Hsp33_N"/>
</dbReference>
<evidence type="ECO:0000256" key="5">
    <source>
        <dbReference type="ARBA" id="ARBA00023284"/>
    </source>
</evidence>
<dbReference type="PIRSF" id="PIRSF005261">
    <property type="entry name" value="Heat_shock_Hsp33"/>
    <property type="match status" value="1"/>
</dbReference>
<keyword evidence="5 6" id="KW-0676">Redox-active center</keyword>
<proteinExistence type="inferred from homology"/>
<dbReference type="RefSeq" id="WP_229160954.1">
    <property type="nucleotide sequence ID" value="NZ_JAJEWP010000003.1"/>
</dbReference>
<dbReference type="NCBIfam" id="NF001033">
    <property type="entry name" value="PRK00114.1"/>
    <property type="match status" value="1"/>
</dbReference>
<name>A0ABS8GCY1_9ALTE</name>
<dbReference type="Gene3D" id="1.10.287.480">
    <property type="entry name" value="helix hairpin bin"/>
    <property type="match status" value="1"/>
</dbReference>
<comment type="function">
    <text evidence="6">Redox regulated molecular chaperone. Protects both thermally unfolding and oxidatively damaged proteins from irreversible aggregation. Plays an important role in the bacterial defense system toward oxidative stress.</text>
</comment>
<dbReference type="InterPro" id="IPR016154">
    <property type="entry name" value="Heat_shock_Hsp33_C"/>
</dbReference>
<evidence type="ECO:0000313" key="7">
    <source>
        <dbReference type="EMBL" id="MCC2617056.1"/>
    </source>
</evidence>
<keyword evidence="8" id="KW-1185">Reference proteome</keyword>
<evidence type="ECO:0000256" key="6">
    <source>
        <dbReference type="HAMAP-Rule" id="MF_00117"/>
    </source>
</evidence>
<keyword evidence="1 6" id="KW-0963">Cytoplasm</keyword>
<feature type="disulfide bond" description="Redox-active" evidence="6">
    <location>
        <begin position="269"/>
        <end position="272"/>
    </location>
</feature>
<accession>A0ABS8GCY1</accession>
<comment type="caution">
    <text evidence="7">The sequence shown here is derived from an EMBL/GenBank/DDBJ whole genome shotgun (WGS) entry which is preliminary data.</text>
</comment>
<dbReference type="SUPFAM" id="SSF64397">
    <property type="entry name" value="Hsp33 domain"/>
    <property type="match status" value="1"/>
</dbReference>
<dbReference type="EMBL" id="JAJEWP010000003">
    <property type="protein sequence ID" value="MCC2617056.1"/>
    <property type="molecule type" value="Genomic_DNA"/>
</dbReference>
<evidence type="ECO:0000313" key="8">
    <source>
        <dbReference type="Proteomes" id="UP001520878"/>
    </source>
</evidence>
<dbReference type="CDD" id="cd00498">
    <property type="entry name" value="Hsp33"/>
    <property type="match status" value="1"/>
</dbReference>
<evidence type="ECO:0000256" key="3">
    <source>
        <dbReference type="ARBA" id="ARBA00023157"/>
    </source>
</evidence>
<gene>
    <name evidence="6 7" type="primary">hslO</name>
    <name evidence="7" type="ORF">LJ739_12460</name>
</gene>
<protein>
    <recommendedName>
        <fullName evidence="6">33 kDa chaperonin</fullName>
    </recommendedName>
    <alternativeName>
        <fullName evidence="6">Heat shock protein 33 homolog</fullName>
        <shortName evidence="6">HSP33</shortName>
    </alternativeName>
</protein>
<evidence type="ECO:0000256" key="2">
    <source>
        <dbReference type="ARBA" id="ARBA00022833"/>
    </source>
</evidence>
<keyword evidence="3 6" id="KW-1015">Disulfide bond</keyword>
<dbReference type="Proteomes" id="UP001520878">
    <property type="component" value="Unassembled WGS sequence"/>
</dbReference>
<dbReference type="Gene3D" id="3.90.1280.10">
    <property type="entry name" value="HSP33 redox switch-like"/>
    <property type="match status" value="1"/>
</dbReference>
<dbReference type="InterPro" id="IPR000397">
    <property type="entry name" value="Heat_shock_Hsp33"/>
</dbReference>
<dbReference type="PANTHER" id="PTHR30111:SF1">
    <property type="entry name" value="33 KDA CHAPERONIN"/>
    <property type="match status" value="1"/>
</dbReference>
<keyword evidence="4 6" id="KW-0143">Chaperone</keyword>
<evidence type="ECO:0000256" key="1">
    <source>
        <dbReference type="ARBA" id="ARBA00022490"/>
    </source>
</evidence>
<comment type="similarity">
    <text evidence="6">Belongs to the HSP33 family.</text>
</comment>
<reference evidence="7 8" key="1">
    <citation type="submission" date="2021-10" db="EMBL/GenBank/DDBJ databases">
        <title>Draft genome of Aestuariibacter halophilus JC2043.</title>
        <authorList>
            <person name="Emsley S.A."/>
            <person name="Pfannmuller K.M."/>
            <person name="Ushijima B."/>
            <person name="Saw J.H."/>
            <person name="Videau P."/>
        </authorList>
    </citation>
    <scope>NUCLEOTIDE SEQUENCE [LARGE SCALE GENOMIC DNA]</scope>
    <source>
        <strain evidence="7 8">JC2043</strain>
    </source>
</reference>
<dbReference type="InterPro" id="IPR023212">
    <property type="entry name" value="Hsp33_helix_hairpin_bin_dom_sf"/>
</dbReference>
<dbReference type="PANTHER" id="PTHR30111">
    <property type="entry name" value="33 KDA CHAPERONIN"/>
    <property type="match status" value="1"/>
</dbReference>
<comment type="subcellular location">
    <subcellularLocation>
        <location evidence="6">Cytoplasm</location>
    </subcellularLocation>
</comment>
<organism evidence="7 8">
    <name type="scientific">Fluctibacter halophilus</name>
    <dbReference type="NCBI Taxonomy" id="226011"/>
    <lineage>
        <taxon>Bacteria</taxon>
        <taxon>Pseudomonadati</taxon>
        <taxon>Pseudomonadota</taxon>
        <taxon>Gammaproteobacteria</taxon>
        <taxon>Alteromonadales</taxon>
        <taxon>Alteromonadaceae</taxon>
        <taxon>Fluctibacter</taxon>
    </lineage>
</organism>
<dbReference type="Gene3D" id="3.55.30.10">
    <property type="entry name" value="Hsp33 domain"/>
    <property type="match status" value="1"/>
</dbReference>
<feature type="disulfide bond" description="Redox-active" evidence="6">
    <location>
        <begin position="236"/>
        <end position="238"/>
    </location>
</feature>